<evidence type="ECO:0000256" key="2">
    <source>
        <dbReference type="ARBA" id="ARBA00012720"/>
    </source>
</evidence>
<feature type="compositionally biased region" description="Acidic residues" evidence="10">
    <location>
        <begin position="352"/>
        <end position="363"/>
    </location>
</feature>
<evidence type="ECO:0000256" key="10">
    <source>
        <dbReference type="SAM" id="MobiDB-lite"/>
    </source>
</evidence>
<keyword evidence="3" id="KW-0227">DNA damage</keyword>
<dbReference type="EMBL" id="LODT01000041">
    <property type="protein sequence ID" value="KYQ89340.1"/>
    <property type="molecule type" value="Genomic_DNA"/>
</dbReference>
<dbReference type="SUPFAM" id="SSF55945">
    <property type="entry name" value="TATA-box binding protein-like"/>
    <property type="match status" value="1"/>
</dbReference>
<dbReference type="EC" id="4.2.99.18" evidence="2"/>
<dbReference type="GO" id="GO:0140078">
    <property type="term" value="F:class I DNA-(apurinic or apyrimidinic site) endonuclease activity"/>
    <property type="evidence" value="ECO:0007669"/>
    <property type="project" value="UniProtKB-EC"/>
</dbReference>
<dbReference type="OMA" id="ITKMCHS"/>
<evidence type="ECO:0000256" key="8">
    <source>
        <dbReference type="ARBA" id="ARBA00023295"/>
    </source>
</evidence>
<feature type="region of interest" description="Disordered" evidence="10">
    <location>
        <begin position="328"/>
        <end position="373"/>
    </location>
</feature>
<keyword evidence="6" id="KW-0456">Lyase</keyword>
<evidence type="ECO:0000313" key="13">
    <source>
        <dbReference type="Proteomes" id="UP000076078"/>
    </source>
</evidence>
<evidence type="ECO:0000256" key="9">
    <source>
        <dbReference type="ARBA" id="ARBA00044632"/>
    </source>
</evidence>
<evidence type="ECO:0000313" key="12">
    <source>
        <dbReference type="EMBL" id="KYQ89340.1"/>
    </source>
</evidence>
<comment type="catalytic activity">
    <reaction evidence="9">
        <text>2'-deoxyribonucleotide-(2'-deoxyribose 5'-phosphate)-2'-deoxyribonucleotide-DNA = a 3'-end 2'-deoxyribonucleotide-(2,3-dehydro-2,3-deoxyribose 5'-phosphate)-DNA + a 5'-end 5'-phospho-2'-deoxyribonucleoside-DNA + H(+)</text>
        <dbReference type="Rhea" id="RHEA:66592"/>
        <dbReference type="Rhea" id="RHEA-COMP:13180"/>
        <dbReference type="Rhea" id="RHEA-COMP:16897"/>
        <dbReference type="Rhea" id="RHEA-COMP:17067"/>
        <dbReference type="ChEBI" id="CHEBI:15378"/>
        <dbReference type="ChEBI" id="CHEBI:136412"/>
        <dbReference type="ChEBI" id="CHEBI:157695"/>
        <dbReference type="ChEBI" id="CHEBI:167181"/>
        <dbReference type="EC" id="4.2.99.18"/>
    </reaction>
</comment>
<dbReference type="GO" id="GO:0006289">
    <property type="term" value="P:nucleotide-excision repair"/>
    <property type="evidence" value="ECO:0007669"/>
    <property type="project" value="InterPro"/>
</dbReference>
<dbReference type="GO" id="GO:0034039">
    <property type="term" value="F:8-oxo-7,8-dihydroguanine DNA N-glycosylase activity"/>
    <property type="evidence" value="ECO:0007669"/>
    <property type="project" value="TreeGrafter"/>
</dbReference>
<dbReference type="InterPro" id="IPR003265">
    <property type="entry name" value="HhH-GPD_domain"/>
</dbReference>
<sequence length="373" mass="44072">MSLLLKGNWEILKLNKNSLNLERTLFSGQSFIWNIIENTERLFIGTIKDNIVVLKENEIDKDTIEYKFIDSKQLVNDNNKMTEKQRKDELINYFNLGYHINDHLKQWKQDTEPDMKKKHSLNKQFCETYDKFQGLRLIRQNPLDCLFSFICSQNNNITRISKMVKNLQSKYGSEITEVEGQKYYSFPSLDQLMNCKETELNELGFGYRSKFIVQSAKQVKEKGGETWLMSLREKTHQDAHKELQTLMGVGQKVADCVCLFSLDKFDIVPVDTHVYKISQKHMPTLKKKKLSPAIYQEIREFWKSRFGSQSGWAHTILFANEISHFKKRPLEKPQQIENDNETEVTEKKDDKNEEEEEEEEEEVKETKSKKLKR</sequence>
<name>A0A151Z5V5_TIELA</name>
<dbReference type="GO" id="GO:0006285">
    <property type="term" value="P:base-excision repair, AP site formation"/>
    <property type="evidence" value="ECO:0007669"/>
    <property type="project" value="TreeGrafter"/>
</dbReference>
<dbReference type="InterPro" id="IPR052054">
    <property type="entry name" value="Oxidative_DNA_repair_enzyme"/>
</dbReference>
<keyword evidence="13" id="KW-1185">Reference proteome</keyword>
<keyword evidence="4" id="KW-0378">Hydrolase</keyword>
<accession>A0A151Z5V5</accession>
<evidence type="ECO:0000256" key="6">
    <source>
        <dbReference type="ARBA" id="ARBA00023239"/>
    </source>
</evidence>
<dbReference type="Gene3D" id="1.10.340.30">
    <property type="entry name" value="Hypothetical protein, domain 2"/>
    <property type="match status" value="1"/>
</dbReference>
<comment type="caution">
    <text evidence="12">The sequence shown here is derived from an EMBL/GenBank/DDBJ whole genome shotgun (WGS) entry which is preliminary data.</text>
</comment>
<dbReference type="SMART" id="SM00478">
    <property type="entry name" value="ENDO3c"/>
    <property type="match status" value="1"/>
</dbReference>
<dbReference type="FunCoup" id="A0A151Z5V5">
    <property type="interactions" value="242"/>
</dbReference>
<dbReference type="GO" id="GO:0003684">
    <property type="term" value="F:damaged DNA binding"/>
    <property type="evidence" value="ECO:0007669"/>
    <property type="project" value="InterPro"/>
</dbReference>
<dbReference type="PANTHER" id="PTHR10242:SF2">
    <property type="entry name" value="N-GLYCOSYLASE_DNA LYASE"/>
    <property type="match status" value="1"/>
</dbReference>
<keyword evidence="8" id="KW-0326">Glycosidase</keyword>
<dbReference type="Pfam" id="PF07934">
    <property type="entry name" value="OGG_N"/>
    <property type="match status" value="1"/>
</dbReference>
<gene>
    <name evidence="12" type="ORF">DLAC_10003</name>
</gene>
<dbReference type="Gene3D" id="3.30.310.40">
    <property type="match status" value="1"/>
</dbReference>
<evidence type="ECO:0000256" key="1">
    <source>
        <dbReference type="ARBA" id="ARBA00010679"/>
    </source>
</evidence>
<evidence type="ECO:0000256" key="3">
    <source>
        <dbReference type="ARBA" id="ARBA00022763"/>
    </source>
</evidence>
<comment type="similarity">
    <text evidence="1">Belongs to the type-1 OGG1 family.</text>
</comment>
<feature type="domain" description="HhH-GPD" evidence="11">
    <location>
        <begin position="151"/>
        <end position="322"/>
    </location>
</feature>
<reference evidence="12 13" key="1">
    <citation type="submission" date="2015-12" db="EMBL/GenBank/DDBJ databases">
        <title>Dictyostelia acquired genes for synthesis and detection of signals that induce cell-type specialization by lateral gene transfer from prokaryotes.</title>
        <authorList>
            <person name="Gloeckner G."/>
            <person name="Schaap P."/>
        </authorList>
    </citation>
    <scope>NUCLEOTIDE SEQUENCE [LARGE SCALE GENOMIC DNA]</scope>
    <source>
        <strain evidence="12 13">TK</strain>
    </source>
</reference>
<dbReference type="InterPro" id="IPR023170">
    <property type="entry name" value="HhH_base_excis_C"/>
</dbReference>
<evidence type="ECO:0000256" key="5">
    <source>
        <dbReference type="ARBA" id="ARBA00023204"/>
    </source>
</evidence>
<dbReference type="FunFam" id="1.10.340.30:FF:000012">
    <property type="entry name" value="N-glycosylase/DNA lyase"/>
    <property type="match status" value="1"/>
</dbReference>
<proteinExistence type="inferred from homology"/>
<dbReference type="InterPro" id="IPR012904">
    <property type="entry name" value="OGG_N"/>
</dbReference>
<dbReference type="PANTHER" id="PTHR10242">
    <property type="entry name" value="8-OXOGUANINE DNA GLYCOSYLASE"/>
    <property type="match status" value="1"/>
</dbReference>
<keyword evidence="5" id="KW-0234">DNA repair</keyword>
<dbReference type="Pfam" id="PF00730">
    <property type="entry name" value="HhH-GPD"/>
    <property type="match status" value="1"/>
</dbReference>
<dbReference type="InterPro" id="IPR011257">
    <property type="entry name" value="DNA_glycosylase"/>
</dbReference>
<protein>
    <recommendedName>
        <fullName evidence="2">DNA-(apurinic or apyrimidinic site) lyase</fullName>
        <ecNumber evidence="2">4.2.99.18</ecNumber>
    </recommendedName>
</protein>
<keyword evidence="7" id="KW-0511">Multifunctional enzyme</keyword>
<dbReference type="AlphaFoldDB" id="A0A151Z5V5"/>
<dbReference type="GO" id="GO:0005634">
    <property type="term" value="C:nucleus"/>
    <property type="evidence" value="ECO:0007669"/>
    <property type="project" value="TreeGrafter"/>
</dbReference>
<dbReference type="CDD" id="cd00056">
    <property type="entry name" value="ENDO3c"/>
    <property type="match status" value="1"/>
</dbReference>
<evidence type="ECO:0000256" key="4">
    <source>
        <dbReference type="ARBA" id="ARBA00022801"/>
    </source>
</evidence>
<dbReference type="InParanoid" id="A0A151Z5V5"/>
<dbReference type="SUPFAM" id="SSF48150">
    <property type="entry name" value="DNA-glycosylase"/>
    <property type="match status" value="1"/>
</dbReference>
<evidence type="ECO:0000259" key="11">
    <source>
        <dbReference type="SMART" id="SM00478"/>
    </source>
</evidence>
<organism evidence="12 13">
    <name type="scientific">Tieghemostelium lacteum</name>
    <name type="common">Slime mold</name>
    <name type="synonym">Dictyostelium lacteum</name>
    <dbReference type="NCBI Taxonomy" id="361077"/>
    <lineage>
        <taxon>Eukaryota</taxon>
        <taxon>Amoebozoa</taxon>
        <taxon>Evosea</taxon>
        <taxon>Eumycetozoa</taxon>
        <taxon>Dictyostelia</taxon>
        <taxon>Dictyosteliales</taxon>
        <taxon>Raperosteliaceae</taxon>
        <taxon>Tieghemostelium</taxon>
    </lineage>
</organism>
<dbReference type="STRING" id="361077.A0A151Z5V5"/>
<feature type="compositionally biased region" description="Basic and acidic residues" evidence="10">
    <location>
        <begin position="364"/>
        <end position="373"/>
    </location>
</feature>
<dbReference type="OrthoDB" id="238681at2759"/>
<evidence type="ECO:0000256" key="7">
    <source>
        <dbReference type="ARBA" id="ARBA00023268"/>
    </source>
</evidence>
<dbReference type="Gene3D" id="1.10.1670.10">
    <property type="entry name" value="Helix-hairpin-Helix base-excision DNA repair enzymes (C-terminal)"/>
    <property type="match status" value="1"/>
</dbReference>
<dbReference type="Proteomes" id="UP000076078">
    <property type="component" value="Unassembled WGS sequence"/>
</dbReference>